<evidence type="ECO:0000313" key="7">
    <source>
        <dbReference type="Proteomes" id="UP000190140"/>
    </source>
</evidence>
<dbReference type="NCBIfam" id="TIGR01608">
    <property type="entry name" value="citD"/>
    <property type="match status" value="1"/>
</dbReference>
<keyword evidence="2 4" id="KW-0963">Cytoplasm</keyword>
<dbReference type="HAMAP" id="MF_00805">
    <property type="entry name" value="CitD"/>
    <property type="match status" value="1"/>
</dbReference>
<dbReference type="NCBIfam" id="NF009726">
    <property type="entry name" value="PRK13253.1"/>
    <property type="match status" value="1"/>
</dbReference>
<dbReference type="STRING" id="29349.CLOTH_08570"/>
<comment type="subcellular location">
    <subcellularLocation>
        <location evidence="1 4">Cytoplasm</location>
    </subcellularLocation>
</comment>
<gene>
    <name evidence="4 6" type="primary">citD</name>
    <name evidence="6" type="ORF">CLOTH_08570</name>
</gene>
<keyword evidence="7" id="KW-1185">Reference proteome</keyword>
<evidence type="ECO:0000256" key="4">
    <source>
        <dbReference type="HAMAP-Rule" id="MF_00805"/>
    </source>
</evidence>
<comment type="function">
    <text evidence="4">Covalent carrier of the coenzyme of citrate lyase.</text>
</comment>
<evidence type="ECO:0000256" key="5">
    <source>
        <dbReference type="PIRSR" id="PIRSR002736-50"/>
    </source>
</evidence>
<dbReference type="InterPro" id="IPR006495">
    <property type="entry name" value="CitD"/>
</dbReference>
<sequence length="98" mass="10753">MEIKTIAMAGTLESSDVSIIVEPNHGEGIILELNSLVEKQYGEQIKSVVLQTLEELKVKNATVKINDKGALDCVIIARLQTAVSRAAQIETFNWGEEK</sequence>
<dbReference type="AlphaFoldDB" id="A0A1V4I8Y5"/>
<accession>A0A1V4I8Y5</accession>
<name>A0A1V4I8Y5_9FIRM</name>
<proteinExistence type="inferred from homology"/>
<dbReference type="InterPro" id="IPR023439">
    <property type="entry name" value="Mal_deCO2ase/Cit_lyase_ACP"/>
</dbReference>
<dbReference type="GO" id="GO:0016829">
    <property type="term" value="F:lyase activity"/>
    <property type="evidence" value="ECO:0007669"/>
    <property type="project" value="UniProtKB-KW"/>
</dbReference>
<comment type="caution">
    <text evidence="6">The sequence shown here is derived from an EMBL/GenBank/DDBJ whole genome shotgun (WGS) entry which is preliminary data.</text>
</comment>
<protein>
    <recommendedName>
        <fullName evidence="4">Citrate lyase acyl carrier protein</fullName>
    </recommendedName>
    <alternativeName>
        <fullName evidence="4">Citrate lyase gamma chain</fullName>
    </alternativeName>
</protein>
<dbReference type="Pfam" id="PF06857">
    <property type="entry name" value="ACP"/>
    <property type="match status" value="1"/>
</dbReference>
<comment type="similarity">
    <text evidence="4">Belongs to the CitD family.</text>
</comment>
<keyword evidence="3 4" id="KW-0597">Phosphoprotein</keyword>
<dbReference type="RefSeq" id="WP_079411532.1">
    <property type="nucleotide sequence ID" value="NZ_MZGW01000002.1"/>
</dbReference>
<evidence type="ECO:0000256" key="3">
    <source>
        <dbReference type="ARBA" id="ARBA00022553"/>
    </source>
</evidence>
<keyword evidence="6" id="KW-0456">Lyase</keyword>
<dbReference type="PIRSF" id="PIRSF002736">
    <property type="entry name" value="Citrt_lyas_gamma"/>
    <property type="match status" value="1"/>
</dbReference>
<reference evidence="6 7" key="1">
    <citation type="submission" date="2017-03" db="EMBL/GenBank/DDBJ databases">
        <title>Genome sequence of Clostridium thermoalcaliphilum DSM 7309.</title>
        <authorList>
            <person name="Poehlein A."/>
            <person name="Daniel R."/>
        </authorList>
    </citation>
    <scope>NUCLEOTIDE SEQUENCE [LARGE SCALE GENOMIC DNA]</scope>
    <source>
        <strain evidence="6 7">DSM 7309</strain>
    </source>
</reference>
<evidence type="ECO:0000313" key="6">
    <source>
        <dbReference type="EMBL" id="OPJ56452.1"/>
    </source>
</evidence>
<evidence type="ECO:0000256" key="1">
    <source>
        <dbReference type="ARBA" id="ARBA00004496"/>
    </source>
</evidence>
<comment type="subunit">
    <text evidence="4">Oligomer with a subunit composition of (alpha,beta,gamma)6.</text>
</comment>
<dbReference type="OrthoDB" id="1120942at2"/>
<dbReference type="GO" id="GO:0005737">
    <property type="term" value="C:cytoplasm"/>
    <property type="evidence" value="ECO:0007669"/>
    <property type="project" value="UniProtKB-SubCell"/>
</dbReference>
<dbReference type="Proteomes" id="UP000190140">
    <property type="component" value="Unassembled WGS sequence"/>
</dbReference>
<evidence type="ECO:0000256" key="2">
    <source>
        <dbReference type="ARBA" id="ARBA00022490"/>
    </source>
</evidence>
<feature type="modified residue" description="O-(phosphoribosyl dephospho-coenzyme A)serine" evidence="4 5">
    <location>
        <position position="14"/>
    </location>
</feature>
<dbReference type="EMBL" id="MZGW01000002">
    <property type="protein sequence ID" value="OPJ56452.1"/>
    <property type="molecule type" value="Genomic_DNA"/>
</dbReference>
<organism evidence="6 7">
    <name type="scientific">Alkalithermobacter paradoxus</name>
    <dbReference type="NCBI Taxonomy" id="29349"/>
    <lineage>
        <taxon>Bacteria</taxon>
        <taxon>Bacillati</taxon>
        <taxon>Bacillota</taxon>
        <taxon>Clostridia</taxon>
        <taxon>Peptostreptococcales</taxon>
        <taxon>Tepidibacteraceae</taxon>
        <taxon>Alkalithermobacter</taxon>
    </lineage>
</organism>